<accession>A0ABN0YYF3</accession>
<dbReference type="Gene3D" id="3.40.630.30">
    <property type="match status" value="1"/>
</dbReference>
<proteinExistence type="predicted"/>
<evidence type="ECO:0000313" key="2">
    <source>
        <dbReference type="EMBL" id="GAA0419877.1"/>
    </source>
</evidence>
<protein>
    <recommendedName>
        <fullName evidence="1">N-acetyltransferase domain-containing protein</fullName>
    </recommendedName>
</protein>
<evidence type="ECO:0000259" key="1">
    <source>
        <dbReference type="PROSITE" id="PS51186"/>
    </source>
</evidence>
<comment type="caution">
    <text evidence="2">The sequence shown here is derived from an EMBL/GenBank/DDBJ whole genome shotgun (WGS) entry which is preliminary data.</text>
</comment>
<organism evidence="2 3">
    <name type="scientific">Streptomyces luteireticuli</name>
    <dbReference type="NCBI Taxonomy" id="173858"/>
    <lineage>
        <taxon>Bacteria</taxon>
        <taxon>Bacillati</taxon>
        <taxon>Actinomycetota</taxon>
        <taxon>Actinomycetes</taxon>
        <taxon>Kitasatosporales</taxon>
        <taxon>Streptomycetaceae</taxon>
        <taxon>Streptomyces</taxon>
    </lineage>
</organism>
<dbReference type="InterPro" id="IPR000182">
    <property type="entry name" value="GNAT_dom"/>
</dbReference>
<reference evidence="2 3" key="1">
    <citation type="journal article" date="2019" name="Int. J. Syst. Evol. Microbiol.">
        <title>The Global Catalogue of Microorganisms (GCM) 10K type strain sequencing project: providing services to taxonomists for standard genome sequencing and annotation.</title>
        <authorList>
            <consortium name="The Broad Institute Genomics Platform"/>
            <consortium name="The Broad Institute Genome Sequencing Center for Infectious Disease"/>
            <person name="Wu L."/>
            <person name="Ma J."/>
        </authorList>
    </citation>
    <scope>NUCLEOTIDE SEQUENCE [LARGE SCALE GENOMIC DNA]</scope>
    <source>
        <strain evidence="2 3">JCM 4788</strain>
    </source>
</reference>
<sequence>MKVISLGFRTDLMLRAMAGSVLEDRPDHLVVRTPANPAFRWGNFVLLGRPPRSGDRWEAVFDAEFPGAAYLALGVDGTDGDTGDAAELARLGATAEVSTVLTADRLVPPARPLPAGTEVRPLAGDEDWAQAVGLRRALDGPEPPEEHRLFVERRVAETRRLCEAGHGAWFGAFVDGRMRAGAGVFGHGVFGAGVLGAGVFGNGGGAARYQNVETHPGFRGRGLASHVVHRAGRWALEDAAARTLVIVADPGYHAIRIYRKLGFEDTERQVQLTRLPGE</sequence>
<dbReference type="PROSITE" id="PS51186">
    <property type="entry name" value="GNAT"/>
    <property type="match status" value="1"/>
</dbReference>
<dbReference type="Pfam" id="PF00583">
    <property type="entry name" value="Acetyltransf_1"/>
    <property type="match status" value="1"/>
</dbReference>
<evidence type="ECO:0000313" key="3">
    <source>
        <dbReference type="Proteomes" id="UP001500879"/>
    </source>
</evidence>
<dbReference type="EMBL" id="BAAABX010000050">
    <property type="protein sequence ID" value="GAA0419877.1"/>
    <property type="molecule type" value="Genomic_DNA"/>
</dbReference>
<dbReference type="SUPFAM" id="SSF55729">
    <property type="entry name" value="Acyl-CoA N-acyltransferases (Nat)"/>
    <property type="match status" value="1"/>
</dbReference>
<dbReference type="InterPro" id="IPR016181">
    <property type="entry name" value="Acyl_CoA_acyltransferase"/>
</dbReference>
<dbReference type="Proteomes" id="UP001500879">
    <property type="component" value="Unassembled WGS sequence"/>
</dbReference>
<dbReference type="RefSeq" id="WP_344027515.1">
    <property type="nucleotide sequence ID" value="NZ_BAAABX010000050.1"/>
</dbReference>
<feature type="domain" description="N-acetyltransferase" evidence="1">
    <location>
        <begin position="117"/>
        <end position="278"/>
    </location>
</feature>
<keyword evidence="3" id="KW-1185">Reference proteome</keyword>
<gene>
    <name evidence="2" type="ORF">GCM10010357_46550</name>
</gene>
<name>A0ABN0YYF3_9ACTN</name>